<dbReference type="EMBL" id="FXTB01000001">
    <property type="protein sequence ID" value="SMO42263.1"/>
    <property type="molecule type" value="Genomic_DNA"/>
</dbReference>
<keyword evidence="2" id="KW-0418">Kinase</keyword>
<dbReference type="AlphaFoldDB" id="A0A521B5C6"/>
<keyword evidence="3" id="KW-1185">Reference proteome</keyword>
<evidence type="ECO:0000313" key="3">
    <source>
        <dbReference type="Proteomes" id="UP000319040"/>
    </source>
</evidence>
<dbReference type="GO" id="GO:0016301">
    <property type="term" value="F:kinase activity"/>
    <property type="evidence" value="ECO:0007669"/>
    <property type="project" value="UniProtKB-KW"/>
</dbReference>
<dbReference type="PANTHER" id="PTHR18964:SF149">
    <property type="entry name" value="BIFUNCTIONAL UDP-N-ACETYLGLUCOSAMINE 2-EPIMERASE_N-ACETYLMANNOSAMINE KINASE"/>
    <property type="match status" value="1"/>
</dbReference>
<sequence length="312" mass="33099">MKKQAISIDLGGTAIKYTLVNEAFELSNYKSIPSLAHESAESVINQLGIAIEDCCLFAQKQEAKITGIGIGTPGIVDDKYRTVLGGADNIVGWKNIALADILEKRFNVPVVVENDANMMALGELASGAGRDCENVVFMTVGTGIGGALCINGQLFSGHQNRGGELGHIPLIIDGEDCSCGSVGCLEQYASTSALVRRFAERAKEAKLKLDREINGELIVELFKQEDPIAVQSINEHCYFLGRGVAAFINIFSPQKVLIGGGISEAGDFYIDKIAQTAFKYAMPDCAANSLVEGATLGNKAACIGAASLVFKL</sequence>
<dbReference type="CDD" id="cd24068">
    <property type="entry name" value="ASKHA_NBD_ROK_FnNanK-like"/>
    <property type="match status" value="1"/>
</dbReference>
<dbReference type="SUPFAM" id="SSF53067">
    <property type="entry name" value="Actin-like ATPase domain"/>
    <property type="match status" value="1"/>
</dbReference>
<gene>
    <name evidence="2" type="ORF">SAMN06265379_101716</name>
</gene>
<evidence type="ECO:0000313" key="2">
    <source>
        <dbReference type="EMBL" id="SMO42263.1"/>
    </source>
</evidence>
<dbReference type="OrthoDB" id="9810372at2"/>
<keyword evidence="2" id="KW-0808">Transferase</keyword>
<dbReference type="InterPro" id="IPR049874">
    <property type="entry name" value="ROK_cs"/>
</dbReference>
<dbReference type="Gene3D" id="3.30.420.40">
    <property type="match status" value="2"/>
</dbReference>
<accession>A0A521B5C6</accession>
<name>A0A521B5C6_SACCC</name>
<proteinExistence type="inferred from homology"/>
<dbReference type="RefSeq" id="WP_142532054.1">
    <property type="nucleotide sequence ID" value="NZ_FXTB01000001.1"/>
</dbReference>
<protein>
    <submittedName>
        <fullName evidence="2">Glucokinase</fullName>
    </submittedName>
</protein>
<dbReference type="PANTHER" id="PTHR18964">
    <property type="entry name" value="ROK (REPRESSOR, ORF, KINASE) FAMILY"/>
    <property type="match status" value="1"/>
</dbReference>
<dbReference type="PROSITE" id="PS01125">
    <property type="entry name" value="ROK"/>
    <property type="match status" value="1"/>
</dbReference>
<dbReference type="InterPro" id="IPR043129">
    <property type="entry name" value="ATPase_NBD"/>
</dbReference>
<organism evidence="2 3">
    <name type="scientific">Saccharicrinis carchari</name>
    <dbReference type="NCBI Taxonomy" id="1168039"/>
    <lineage>
        <taxon>Bacteria</taxon>
        <taxon>Pseudomonadati</taxon>
        <taxon>Bacteroidota</taxon>
        <taxon>Bacteroidia</taxon>
        <taxon>Marinilabiliales</taxon>
        <taxon>Marinilabiliaceae</taxon>
        <taxon>Saccharicrinis</taxon>
    </lineage>
</organism>
<comment type="similarity">
    <text evidence="1">Belongs to the ROK (NagC/XylR) family.</text>
</comment>
<dbReference type="InterPro" id="IPR000600">
    <property type="entry name" value="ROK"/>
</dbReference>
<dbReference type="Pfam" id="PF00480">
    <property type="entry name" value="ROK"/>
    <property type="match status" value="1"/>
</dbReference>
<dbReference type="Proteomes" id="UP000319040">
    <property type="component" value="Unassembled WGS sequence"/>
</dbReference>
<evidence type="ECO:0000256" key="1">
    <source>
        <dbReference type="ARBA" id="ARBA00006479"/>
    </source>
</evidence>
<reference evidence="2 3" key="1">
    <citation type="submission" date="2017-05" db="EMBL/GenBank/DDBJ databases">
        <authorList>
            <person name="Varghese N."/>
            <person name="Submissions S."/>
        </authorList>
    </citation>
    <scope>NUCLEOTIDE SEQUENCE [LARGE SCALE GENOMIC DNA]</scope>
    <source>
        <strain evidence="2 3">DSM 27040</strain>
    </source>
</reference>